<dbReference type="RefSeq" id="WP_348738109.1">
    <property type="nucleotide sequence ID" value="NZ_CAXJRC010000012.1"/>
</dbReference>
<sequence>MRKFPLTIIIILFFNLIAKAQVDEMSLMGVAKATTTELNNISSPEIGSLAFDTVKDRLVEYTSSGWREMLTDQNVYVGFFIINAPGGTTSTSFNHIENMLPFQPSQITFKAHANIEAFNINSAGSAGLNTATLQNAFGTTHGFARQDTSSITQATIYIGGSGSSINSISRYSSNTQCIGLRYGNQNAQNLGTITASLSTFDSNGFTLNVSYGLGSSGNTNRDNDILNESLVVLYTAYK</sequence>
<reference evidence="1 2" key="1">
    <citation type="submission" date="2024-05" db="EMBL/GenBank/DDBJ databases">
        <authorList>
            <person name="Duchaud E."/>
        </authorList>
    </citation>
    <scope>NUCLEOTIDE SEQUENCE [LARGE SCALE GENOMIC DNA]</scope>
    <source>
        <strain evidence="1">Ena-SAMPLE-TAB-13-05-2024-13:56:06:370-140305</strain>
    </source>
</reference>
<evidence type="ECO:0000313" key="2">
    <source>
        <dbReference type="Proteomes" id="UP001497602"/>
    </source>
</evidence>
<keyword evidence="2" id="KW-1185">Reference proteome</keyword>
<evidence type="ECO:0000313" key="1">
    <source>
        <dbReference type="EMBL" id="CAL2106344.1"/>
    </source>
</evidence>
<proteinExistence type="predicted"/>
<dbReference type="EMBL" id="CAXJRC010000012">
    <property type="protein sequence ID" value="CAL2106344.1"/>
    <property type="molecule type" value="Genomic_DNA"/>
</dbReference>
<comment type="caution">
    <text evidence="1">The sequence shown here is derived from an EMBL/GenBank/DDBJ whole genome shotgun (WGS) entry which is preliminary data.</text>
</comment>
<gene>
    <name evidence="1" type="ORF">T190115A13A_200060</name>
</gene>
<name>A0ABP1FCY9_9FLAO</name>
<dbReference type="Proteomes" id="UP001497602">
    <property type="component" value="Unassembled WGS sequence"/>
</dbReference>
<organism evidence="1 2">
    <name type="scientific">Tenacibaculum vairaonense</name>
    <dbReference type="NCBI Taxonomy" id="3137860"/>
    <lineage>
        <taxon>Bacteria</taxon>
        <taxon>Pseudomonadati</taxon>
        <taxon>Bacteroidota</taxon>
        <taxon>Flavobacteriia</taxon>
        <taxon>Flavobacteriales</taxon>
        <taxon>Flavobacteriaceae</taxon>
        <taxon>Tenacibaculum</taxon>
    </lineage>
</organism>
<accession>A0ABP1FCY9</accession>
<protein>
    <submittedName>
        <fullName evidence="1">Uncharacterized protein</fullName>
    </submittedName>
</protein>